<dbReference type="OrthoDB" id="88410at2759"/>
<gene>
    <name evidence="1" type="ORF">CANTADRAFT_52782</name>
</gene>
<evidence type="ECO:0000313" key="2">
    <source>
        <dbReference type="Proteomes" id="UP000094285"/>
    </source>
</evidence>
<evidence type="ECO:0000313" key="1">
    <source>
        <dbReference type="EMBL" id="ODV78786.1"/>
    </source>
</evidence>
<dbReference type="AlphaFoldDB" id="A0A1E4SH20"/>
<keyword evidence="2" id="KW-1185">Reference proteome</keyword>
<dbReference type="GeneID" id="30984258"/>
<organism evidence="1 2">
    <name type="scientific">Suhomyces tanzawaensis NRRL Y-17324</name>
    <dbReference type="NCBI Taxonomy" id="984487"/>
    <lineage>
        <taxon>Eukaryota</taxon>
        <taxon>Fungi</taxon>
        <taxon>Dikarya</taxon>
        <taxon>Ascomycota</taxon>
        <taxon>Saccharomycotina</taxon>
        <taxon>Pichiomycetes</taxon>
        <taxon>Debaryomycetaceae</taxon>
        <taxon>Suhomyces</taxon>
    </lineage>
</organism>
<proteinExistence type="predicted"/>
<dbReference type="Proteomes" id="UP000094285">
    <property type="component" value="Unassembled WGS sequence"/>
</dbReference>
<dbReference type="STRING" id="984487.A0A1E4SH20"/>
<dbReference type="RefSeq" id="XP_020063908.1">
    <property type="nucleotide sequence ID" value="XM_020210122.1"/>
</dbReference>
<accession>A0A1E4SH20</accession>
<reference evidence="2" key="1">
    <citation type="submission" date="2016-05" db="EMBL/GenBank/DDBJ databases">
        <title>Comparative genomics of biotechnologically important yeasts.</title>
        <authorList>
            <consortium name="DOE Joint Genome Institute"/>
            <person name="Riley R."/>
            <person name="Haridas S."/>
            <person name="Wolfe K.H."/>
            <person name="Lopes M.R."/>
            <person name="Hittinger C.T."/>
            <person name="Goker M."/>
            <person name="Salamov A."/>
            <person name="Wisecaver J."/>
            <person name="Long T.M."/>
            <person name="Aerts A.L."/>
            <person name="Barry K."/>
            <person name="Choi C."/>
            <person name="Clum A."/>
            <person name="Coughlan A.Y."/>
            <person name="Deshpande S."/>
            <person name="Douglass A.P."/>
            <person name="Hanson S.J."/>
            <person name="Klenk H.-P."/>
            <person name="Labutti K."/>
            <person name="Lapidus A."/>
            <person name="Lindquist E."/>
            <person name="Lipzen A."/>
            <person name="Meier-Kolthoff J.P."/>
            <person name="Ohm R.A."/>
            <person name="Otillar R.P."/>
            <person name="Pangilinan J."/>
            <person name="Peng Y."/>
            <person name="Rokas A."/>
            <person name="Rosa C.A."/>
            <person name="Scheuner C."/>
            <person name="Sibirny A.A."/>
            <person name="Slot J.C."/>
            <person name="Stielow J.B."/>
            <person name="Sun H."/>
            <person name="Kurtzman C.P."/>
            <person name="Blackwell M."/>
            <person name="Grigoriev I.V."/>
            <person name="Jeffries T.W."/>
        </authorList>
    </citation>
    <scope>NUCLEOTIDE SEQUENCE [LARGE SCALE GENOMIC DNA]</scope>
    <source>
        <strain evidence="2">NRRL Y-17324</strain>
    </source>
</reference>
<dbReference type="EMBL" id="KV453913">
    <property type="protein sequence ID" value="ODV78786.1"/>
    <property type="molecule type" value="Genomic_DNA"/>
</dbReference>
<sequence length="67" mass="7208">MCKSEICGICHHKSWSGCGQHVGLVMDPTPKSLWCTCEPIDVNGSQMDLLGVSYPPRAGTGFARKSV</sequence>
<name>A0A1E4SH20_9ASCO</name>
<protein>
    <submittedName>
        <fullName evidence="1">Uncharacterized protein</fullName>
    </submittedName>
</protein>